<protein>
    <submittedName>
        <fullName evidence="1">Uncharacterized protein</fullName>
    </submittedName>
</protein>
<dbReference type="AlphaFoldDB" id="A0A6N8KWH9"/>
<evidence type="ECO:0000313" key="1">
    <source>
        <dbReference type="EMBL" id="MVZ61446.1"/>
    </source>
</evidence>
<dbReference type="InterPro" id="IPR025921">
    <property type="entry name" value="HmuY"/>
</dbReference>
<gene>
    <name evidence="1" type="ORF">GQF63_05370</name>
</gene>
<organism evidence="1 2">
    <name type="scientific">Sphingobacterium humi</name>
    <dbReference type="NCBI Taxonomy" id="1796905"/>
    <lineage>
        <taxon>Bacteria</taxon>
        <taxon>Pseudomonadati</taxon>
        <taxon>Bacteroidota</taxon>
        <taxon>Sphingobacteriia</taxon>
        <taxon>Sphingobacteriales</taxon>
        <taxon>Sphingobacteriaceae</taxon>
        <taxon>Sphingobacterium</taxon>
    </lineage>
</organism>
<evidence type="ECO:0000313" key="2">
    <source>
        <dbReference type="Proteomes" id="UP000435036"/>
    </source>
</evidence>
<name>A0A6N8KWH9_9SPHI</name>
<reference evidence="1 2" key="1">
    <citation type="submission" date="2019-12" db="EMBL/GenBank/DDBJ databases">
        <authorList>
            <person name="Dong K."/>
        </authorList>
    </citation>
    <scope>NUCLEOTIDE SEQUENCE [LARGE SCALE GENOMIC DNA]</scope>
    <source>
        <strain evidence="1 2">JCM 31225</strain>
    </source>
</reference>
<dbReference type="CDD" id="cd12105">
    <property type="entry name" value="HmuY"/>
    <property type="match status" value="1"/>
</dbReference>
<accession>A0A6N8KWH9</accession>
<dbReference type="Proteomes" id="UP000435036">
    <property type="component" value="Unassembled WGS sequence"/>
</dbReference>
<dbReference type="EMBL" id="WSQA01000003">
    <property type="protein sequence ID" value="MVZ61446.1"/>
    <property type="molecule type" value="Genomic_DNA"/>
</dbReference>
<dbReference type="OrthoDB" id="5510929at2"/>
<proteinExistence type="predicted"/>
<keyword evidence="2" id="KW-1185">Reference proteome</keyword>
<sequence length="209" mass="24067">MMNYTNVRGVLFGLIHCIFLFSACSKDNPPLNPTQPVQEEKIIRNLKGDYSTKPFFKFSTGEVVKKPAGDNWDICFEHAQLKINGGTMDNPIRTGDARAVILHTAYLNVKNVPNLGGLRQDVGKEDYALGYRSGGKTWYFMDANYFYIPYPEKTLFFQTADKKGFVKMQILSFYRDMPSMIGENYETMGPRGGYFTFRYQYIEKGQRFQ</sequence>
<dbReference type="RefSeq" id="WP_160368089.1">
    <property type="nucleotide sequence ID" value="NZ_WSQA01000003.1"/>
</dbReference>
<comment type="caution">
    <text evidence="1">The sequence shown here is derived from an EMBL/GenBank/DDBJ whole genome shotgun (WGS) entry which is preliminary data.</text>
</comment>